<organism evidence="3 4">
    <name type="scientific">Solanum tuberosum</name>
    <name type="common">Potato</name>
    <dbReference type="NCBI Taxonomy" id="4113"/>
    <lineage>
        <taxon>Eukaryota</taxon>
        <taxon>Viridiplantae</taxon>
        <taxon>Streptophyta</taxon>
        <taxon>Embryophyta</taxon>
        <taxon>Tracheophyta</taxon>
        <taxon>Spermatophyta</taxon>
        <taxon>Magnoliopsida</taxon>
        <taxon>eudicotyledons</taxon>
        <taxon>Gunneridae</taxon>
        <taxon>Pentapetalae</taxon>
        <taxon>asterids</taxon>
        <taxon>lamiids</taxon>
        <taxon>Solanales</taxon>
        <taxon>Solanaceae</taxon>
        <taxon>Solanoideae</taxon>
        <taxon>Solaneae</taxon>
        <taxon>Solanum</taxon>
    </lineage>
</organism>
<proteinExistence type="inferred from homology"/>
<evidence type="ECO:0000256" key="1">
    <source>
        <dbReference type="ARBA" id="ARBA00005995"/>
    </source>
</evidence>
<sequence length="174" mass="19166">MLNLNTDKIPVEPRKGGETVVGAGLAGLAAVAAADLGGSVLTGTLGNPLGLLERKLSYTLHKVRDQCPLYRANGNPVDEYLDTKVEVAYNSLFNKANKLRKEIFSGLEAQIHNHYPVWRRAKVARYYVSSNIPSRLSGSVASAKVFSHPEKQVKKGIHEEAETLNKKKKKERRS</sequence>
<name>A0ABQ7WBU9_SOLTU</name>
<dbReference type="EMBL" id="JAIVGD010000002">
    <property type="protein sequence ID" value="KAH0778212.1"/>
    <property type="molecule type" value="Genomic_DNA"/>
</dbReference>
<evidence type="ECO:0000313" key="4">
    <source>
        <dbReference type="Proteomes" id="UP000826656"/>
    </source>
</evidence>
<comment type="caution">
    <text evidence="3">The sequence shown here is derived from an EMBL/GenBank/DDBJ whole genome shotgun (WGS) entry which is preliminary data.</text>
</comment>
<dbReference type="InterPro" id="IPR050281">
    <property type="entry name" value="Flavin_monoamine_oxidase"/>
</dbReference>
<evidence type="ECO:0000256" key="2">
    <source>
        <dbReference type="SAM" id="MobiDB-lite"/>
    </source>
</evidence>
<gene>
    <name evidence="3" type="ORF">KY290_004639</name>
</gene>
<dbReference type="InterPro" id="IPR036188">
    <property type="entry name" value="FAD/NAD-bd_sf"/>
</dbReference>
<dbReference type="PANTHER" id="PTHR10742:SF260">
    <property type="entry name" value="PROTEIN FLOWERING LOCUS D"/>
    <property type="match status" value="1"/>
</dbReference>
<feature type="compositionally biased region" description="Basic and acidic residues" evidence="2">
    <location>
        <begin position="150"/>
        <end position="165"/>
    </location>
</feature>
<reference evidence="3 4" key="1">
    <citation type="journal article" date="2021" name="bioRxiv">
        <title>Chromosome-scale and haplotype-resolved genome assembly of a tetraploid potato cultivar.</title>
        <authorList>
            <person name="Sun H."/>
            <person name="Jiao W.-B."/>
            <person name="Krause K."/>
            <person name="Campoy J.A."/>
            <person name="Goel M."/>
            <person name="Folz-Donahue K."/>
            <person name="Kukat C."/>
            <person name="Huettel B."/>
            <person name="Schneeberger K."/>
        </authorList>
    </citation>
    <scope>NUCLEOTIDE SEQUENCE [LARGE SCALE GENOMIC DNA]</scope>
    <source>
        <strain evidence="3">SolTubOtavaFocal</strain>
        <tissue evidence="3">Leaves</tissue>
    </source>
</reference>
<comment type="similarity">
    <text evidence="1">Belongs to the flavin monoamine oxidase family.</text>
</comment>
<protein>
    <submittedName>
        <fullName evidence="3">Uncharacterized protein</fullName>
    </submittedName>
</protein>
<accession>A0ABQ7WBU9</accession>
<evidence type="ECO:0000313" key="3">
    <source>
        <dbReference type="EMBL" id="KAH0778212.1"/>
    </source>
</evidence>
<feature type="region of interest" description="Disordered" evidence="2">
    <location>
        <begin position="150"/>
        <end position="174"/>
    </location>
</feature>
<dbReference type="PANTHER" id="PTHR10742">
    <property type="entry name" value="FLAVIN MONOAMINE OXIDASE"/>
    <property type="match status" value="1"/>
</dbReference>
<dbReference type="SUPFAM" id="SSF51905">
    <property type="entry name" value="FAD/NAD(P)-binding domain"/>
    <property type="match status" value="1"/>
</dbReference>
<keyword evidence="4" id="KW-1185">Reference proteome</keyword>
<dbReference type="Proteomes" id="UP000826656">
    <property type="component" value="Unassembled WGS sequence"/>
</dbReference>